<sequence>MAKEADRRTIFVGGLADDVNEDTVSAAFVPFGEIKDLHIPRDAVTKQHKGFGFVEFEDQEDATHAIENMNGAELYGKVLRVNRSKAISREQKGKAVWADADEYFKDKLKEQ</sequence>
<dbReference type="InterPro" id="IPR012677">
    <property type="entry name" value="Nucleotide-bd_a/b_plait_sf"/>
</dbReference>
<gene>
    <name evidence="4" type="ORF">PBIL07802_LOCUS16751</name>
</gene>
<dbReference type="SMART" id="SM00360">
    <property type="entry name" value="RRM"/>
    <property type="match status" value="1"/>
</dbReference>
<dbReference type="GO" id="GO:0003723">
    <property type="term" value="F:RNA binding"/>
    <property type="evidence" value="ECO:0007669"/>
    <property type="project" value="UniProtKB-UniRule"/>
</dbReference>
<protein>
    <recommendedName>
        <fullName evidence="3">RRM domain-containing protein</fullName>
    </recommendedName>
</protein>
<evidence type="ECO:0000259" key="3">
    <source>
        <dbReference type="PROSITE" id="PS50102"/>
    </source>
</evidence>
<dbReference type="PROSITE" id="PS50102">
    <property type="entry name" value="RRM"/>
    <property type="match status" value="1"/>
</dbReference>
<evidence type="ECO:0000256" key="2">
    <source>
        <dbReference type="PROSITE-ProRule" id="PRU00176"/>
    </source>
</evidence>
<dbReference type="Pfam" id="PF00076">
    <property type="entry name" value="RRM_1"/>
    <property type="match status" value="1"/>
</dbReference>
<evidence type="ECO:0000256" key="1">
    <source>
        <dbReference type="ARBA" id="ARBA00022884"/>
    </source>
</evidence>
<reference evidence="4" key="1">
    <citation type="submission" date="2021-01" db="EMBL/GenBank/DDBJ databases">
        <authorList>
            <person name="Corre E."/>
            <person name="Pelletier E."/>
            <person name="Niang G."/>
            <person name="Scheremetjew M."/>
            <person name="Finn R."/>
            <person name="Kale V."/>
            <person name="Holt S."/>
            <person name="Cochrane G."/>
            <person name="Meng A."/>
            <person name="Brown T."/>
            <person name="Cohen L."/>
        </authorList>
    </citation>
    <scope>NUCLEOTIDE SEQUENCE</scope>
    <source>
        <strain evidence="4">NIES-2562</strain>
    </source>
</reference>
<dbReference type="InterPro" id="IPR000504">
    <property type="entry name" value="RRM_dom"/>
</dbReference>
<dbReference type="InterPro" id="IPR035979">
    <property type="entry name" value="RBD_domain_sf"/>
</dbReference>
<name>A0A7S3DE86_9EUKA</name>
<evidence type="ECO:0000313" key="4">
    <source>
        <dbReference type="EMBL" id="CAE0254503.1"/>
    </source>
</evidence>
<accession>A0A7S3DE86</accession>
<dbReference type="Gene3D" id="3.30.70.330">
    <property type="match status" value="1"/>
</dbReference>
<dbReference type="SUPFAM" id="SSF54928">
    <property type="entry name" value="RNA-binding domain, RBD"/>
    <property type="match status" value="1"/>
</dbReference>
<organism evidence="4">
    <name type="scientific">Palpitomonas bilix</name>
    <dbReference type="NCBI Taxonomy" id="652834"/>
    <lineage>
        <taxon>Eukaryota</taxon>
        <taxon>Eukaryota incertae sedis</taxon>
    </lineage>
</organism>
<dbReference type="PANTHER" id="PTHR48037:SF1">
    <property type="entry name" value="RRM DOMAIN-CONTAINING PROTEIN"/>
    <property type="match status" value="1"/>
</dbReference>
<keyword evidence="1 2" id="KW-0694">RNA-binding</keyword>
<dbReference type="EMBL" id="HBIB01025848">
    <property type="protein sequence ID" value="CAE0254503.1"/>
    <property type="molecule type" value="Transcribed_RNA"/>
</dbReference>
<dbReference type="CDD" id="cd12347">
    <property type="entry name" value="RRM_PPIE"/>
    <property type="match status" value="1"/>
</dbReference>
<dbReference type="PANTHER" id="PTHR48037">
    <property type="entry name" value="ATPASE E1"/>
    <property type="match status" value="1"/>
</dbReference>
<dbReference type="InterPro" id="IPR034168">
    <property type="entry name" value="PPIE_RRM"/>
</dbReference>
<dbReference type="AlphaFoldDB" id="A0A7S3DE86"/>
<feature type="domain" description="RRM" evidence="3">
    <location>
        <begin position="8"/>
        <end position="86"/>
    </location>
</feature>
<proteinExistence type="predicted"/>